<protein>
    <submittedName>
        <fullName evidence="2">Uncharacterized protein</fullName>
    </submittedName>
</protein>
<dbReference type="EMBL" id="BGZK01001106">
    <property type="protein sequence ID" value="GBP71398.1"/>
    <property type="molecule type" value="Genomic_DNA"/>
</dbReference>
<feature type="region of interest" description="Disordered" evidence="1">
    <location>
        <begin position="1"/>
        <end position="31"/>
    </location>
</feature>
<sequence>MFDEFTQRRPNDGARKFHRKPRAPSKVGSSEAVTFRSRSFMNFTARPTPGILKTERIPGHFAPSVPTHPIGISSEGDFVGCFRIRKKSTKSSMFWTKVGHVGILMPSADDCPMGVFLSRHLGIGGHVKFTARTATSKGTPGGAGSAPD</sequence>
<organism evidence="2 3">
    <name type="scientific">Eumeta variegata</name>
    <name type="common">Bagworm moth</name>
    <name type="synonym">Eumeta japonica</name>
    <dbReference type="NCBI Taxonomy" id="151549"/>
    <lineage>
        <taxon>Eukaryota</taxon>
        <taxon>Metazoa</taxon>
        <taxon>Ecdysozoa</taxon>
        <taxon>Arthropoda</taxon>
        <taxon>Hexapoda</taxon>
        <taxon>Insecta</taxon>
        <taxon>Pterygota</taxon>
        <taxon>Neoptera</taxon>
        <taxon>Endopterygota</taxon>
        <taxon>Lepidoptera</taxon>
        <taxon>Glossata</taxon>
        <taxon>Ditrysia</taxon>
        <taxon>Tineoidea</taxon>
        <taxon>Psychidae</taxon>
        <taxon>Oiketicinae</taxon>
        <taxon>Eumeta</taxon>
    </lineage>
</organism>
<gene>
    <name evidence="2" type="ORF">EVAR_20499_1</name>
</gene>
<feature type="compositionally biased region" description="Basic and acidic residues" evidence="1">
    <location>
        <begin position="1"/>
        <end position="15"/>
    </location>
</feature>
<accession>A0A4C1Y657</accession>
<evidence type="ECO:0000313" key="3">
    <source>
        <dbReference type="Proteomes" id="UP000299102"/>
    </source>
</evidence>
<proteinExistence type="predicted"/>
<dbReference type="AlphaFoldDB" id="A0A4C1Y657"/>
<dbReference type="Proteomes" id="UP000299102">
    <property type="component" value="Unassembled WGS sequence"/>
</dbReference>
<name>A0A4C1Y657_EUMVA</name>
<keyword evidence="3" id="KW-1185">Reference proteome</keyword>
<evidence type="ECO:0000313" key="2">
    <source>
        <dbReference type="EMBL" id="GBP71398.1"/>
    </source>
</evidence>
<reference evidence="2 3" key="1">
    <citation type="journal article" date="2019" name="Commun. Biol.">
        <title>The bagworm genome reveals a unique fibroin gene that provides high tensile strength.</title>
        <authorList>
            <person name="Kono N."/>
            <person name="Nakamura H."/>
            <person name="Ohtoshi R."/>
            <person name="Tomita M."/>
            <person name="Numata K."/>
            <person name="Arakawa K."/>
        </authorList>
    </citation>
    <scope>NUCLEOTIDE SEQUENCE [LARGE SCALE GENOMIC DNA]</scope>
</reference>
<comment type="caution">
    <text evidence="2">The sequence shown here is derived from an EMBL/GenBank/DDBJ whole genome shotgun (WGS) entry which is preliminary data.</text>
</comment>
<evidence type="ECO:0000256" key="1">
    <source>
        <dbReference type="SAM" id="MobiDB-lite"/>
    </source>
</evidence>